<evidence type="ECO:0000313" key="2">
    <source>
        <dbReference type="EMBL" id="SFU65006.1"/>
    </source>
</evidence>
<keyword evidence="1" id="KW-1133">Transmembrane helix</keyword>
<dbReference type="Proteomes" id="UP000198693">
    <property type="component" value="Unassembled WGS sequence"/>
</dbReference>
<keyword evidence="1" id="KW-0812">Transmembrane</keyword>
<sequence length="141" mass="15619">MCHERHGLHQRDSPLLLRLGSGFLLWFGLISRLGPLFPFDAGTSCYVRVAGHSRTVVIFAFWRATLLALLLFPVAITLLGFFTGTAGSVTVFHGSFIGFAVVTLLAFLFGTIIGKRQGGSRQAEYYANDSYPFEKLSRHHL</sequence>
<protein>
    <submittedName>
        <fullName evidence="2">Uncharacterized protein</fullName>
    </submittedName>
</protein>
<dbReference type="AlphaFoldDB" id="A0A1I7HWY0"/>
<accession>A0A1I7HWY0</accession>
<proteinExistence type="predicted"/>
<evidence type="ECO:0000313" key="3">
    <source>
        <dbReference type="Proteomes" id="UP000198693"/>
    </source>
</evidence>
<name>A0A1I7HWY0_9GAMM</name>
<organism evidence="2 3">
    <name type="scientific">Halomonas korlensis</name>
    <dbReference type="NCBI Taxonomy" id="463301"/>
    <lineage>
        <taxon>Bacteria</taxon>
        <taxon>Pseudomonadati</taxon>
        <taxon>Pseudomonadota</taxon>
        <taxon>Gammaproteobacteria</taxon>
        <taxon>Oceanospirillales</taxon>
        <taxon>Halomonadaceae</taxon>
        <taxon>Halomonas</taxon>
    </lineage>
</organism>
<feature type="transmembrane region" description="Helical" evidence="1">
    <location>
        <begin position="94"/>
        <end position="113"/>
    </location>
</feature>
<gene>
    <name evidence="2" type="ORF">SAMN04487955_105143</name>
</gene>
<keyword evidence="3" id="KW-1185">Reference proteome</keyword>
<evidence type="ECO:0000256" key="1">
    <source>
        <dbReference type="SAM" id="Phobius"/>
    </source>
</evidence>
<keyword evidence="1" id="KW-0472">Membrane</keyword>
<feature type="transmembrane region" description="Helical" evidence="1">
    <location>
        <begin position="56"/>
        <end position="82"/>
    </location>
</feature>
<feature type="transmembrane region" description="Helical" evidence="1">
    <location>
        <begin position="15"/>
        <end position="35"/>
    </location>
</feature>
<reference evidence="3" key="1">
    <citation type="submission" date="2016-10" db="EMBL/GenBank/DDBJ databases">
        <authorList>
            <person name="Varghese N."/>
            <person name="Submissions S."/>
        </authorList>
    </citation>
    <scope>NUCLEOTIDE SEQUENCE [LARGE SCALE GENOMIC DNA]</scope>
    <source>
        <strain evidence="3">CGMCC 1.6981</strain>
    </source>
</reference>
<dbReference type="STRING" id="463301.SAMN04487955_105143"/>
<dbReference type="EMBL" id="FPBP01000005">
    <property type="protein sequence ID" value="SFU65006.1"/>
    <property type="molecule type" value="Genomic_DNA"/>
</dbReference>